<evidence type="ECO:0000256" key="5">
    <source>
        <dbReference type="ARBA" id="ARBA00023027"/>
    </source>
</evidence>
<comment type="similarity">
    <text evidence="1">Belongs to the NADH dehydrogenase family.</text>
</comment>
<protein>
    <submittedName>
        <fullName evidence="7">NAD(P)/FAD-dependent oxidoreductase</fullName>
        <ecNumber evidence="7">1.6.5.-</ecNumber>
    </submittedName>
</protein>
<evidence type="ECO:0000313" key="7">
    <source>
        <dbReference type="EMBL" id="MFC4335924.1"/>
    </source>
</evidence>
<accession>A0ABV8TYQ1</accession>
<dbReference type="PANTHER" id="PTHR43706">
    <property type="entry name" value="NADH DEHYDROGENASE"/>
    <property type="match status" value="1"/>
</dbReference>
<dbReference type="RefSeq" id="WP_380621263.1">
    <property type="nucleotide sequence ID" value="NZ_JBHSDK010000015.1"/>
</dbReference>
<dbReference type="Gene3D" id="3.50.50.100">
    <property type="match status" value="1"/>
</dbReference>
<dbReference type="PANTHER" id="PTHR43706:SF45">
    <property type="entry name" value="NADH DEHYDROGENASE-LIKE PROTEIN RV1812C"/>
    <property type="match status" value="1"/>
</dbReference>
<dbReference type="Pfam" id="PF07992">
    <property type="entry name" value="Pyr_redox_2"/>
    <property type="match status" value="1"/>
</dbReference>
<keyword evidence="3" id="KW-0274">FAD</keyword>
<dbReference type="SUPFAM" id="SSF51905">
    <property type="entry name" value="FAD/NAD(P)-binding domain"/>
    <property type="match status" value="1"/>
</dbReference>
<dbReference type="PRINTS" id="PR00368">
    <property type="entry name" value="FADPNR"/>
</dbReference>
<keyword evidence="5" id="KW-0520">NAD</keyword>
<keyword evidence="8" id="KW-1185">Reference proteome</keyword>
<comment type="caution">
    <text evidence="7">The sequence shown here is derived from an EMBL/GenBank/DDBJ whole genome shotgun (WGS) entry which is preliminary data.</text>
</comment>
<dbReference type="EMBL" id="JBHSDK010000015">
    <property type="protein sequence ID" value="MFC4335924.1"/>
    <property type="molecule type" value="Genomic_DNA"/>
</dbReference>
<keyword evidence="2" id="KW-0285">Flavoprotein</keyword>
<feature type="domain" description="FAD/NAD(P)-binding" evidence="6">
    <location>
        <begin position="3"/>
        <end position="333"/>
    </location>
</feature>
<dbReference type="InterPro" id="IPR023753">
    <property type="entry name" value="FAD/NAD-binding_dom"/>
</dbReference>
<organism evidence="7 8">
    <name type="scientific">Salininema proteolyticum</name>
    <dbReference type="NCBI Taxonomy" id="1607685"/>
    <lineage>
        <taxon>Bacteria</taxon>
        <taxon>Bacillati</taxon>
        <taxon>Actinomycetota</taxon>
        <taxon>Actinomycetes</taxon>
        <taxon>Glycomycetales</taxon>
        <taxon>Glycomycetaceae</taxon>
        <taxon>Salininema</taxon>
    </lineage>
</organism>
<name>A0ABV8TYQ1_9ACTN</name>
<dbReference type="GO" id="GO:0016491">
    <property type="term" value="F:oxidoreductase activity"/>
    <property type="evidence" value="ECO:0007669"/>
    <property type="project" value="UniProtKB-KW"/>
</dbReference>
<proteinExistence type="inferred from homology"/>
<evidence type="ECO:0000256" key="2">
    <source>
        <dbReference type="ARBA" id="ARBA00022630"/>
    </source>
</evidence>
<dbReference type="EC" id="1.6.5.-" evidence="7"/>
<evidence type="ECO:0000256" key="3">
    <source>
        <dbReference type="ARBA" id="ARBA00022827"/>
    </source>
</evidence>
<keyword evidence="4 7" id="KW-0560">Oxidoreductase</keyword>
<gene>
    <name evidence="7" type="ORF">ACFPET_11990</name>
</gene>
<evidence type="ECO:0000256" key="1">
    <source>
        <dbReference type="ARBA" id="ARBA00005272"/>
    </source>
</evidence>
<sequence length="461" mass="50577">MKRIVVIGAGHVGLYVAERLGKKFKSEIKKGHVEVMVIDRNQHMTYQPLLPEAAAGSLSPRHAIIPLRSVLKNCTIVTAEVVNVQHSDKTITVQPATGPSREIEYDDIVVAPGAVSRPLPVPGLAENAIGFKSIGEAIWLRSHVLTRLDVAASTDDPDVRKAALRFVTVGGGFAGCEAMAELQDAVHAIIKKRYPDLDKNELEWYLIEATGRIMPEVGPQMGAYAARQLTKRGVDIRLETVMKSCENGHVVLADGDEFDCDTIIWTAGVMPTPMLKDTDLPLGPKGHVIGNTRLQVVEEDPENPKENFGKPVEGAWTAGDCAQIPDTTDFPLPYCTPSAQHAVRQAPILADNIYAAYLNSELKAYEHKYIGSVAGLGLYKGVAHVYGMKVKGFMAWMMHRGYHLMKVPGIGRRSRILIDWLVTSLSSREMAQLSEIEEGRRPFEAIAQGEKPYRTVKSGDQ</sequence>
<evidence type="ECO:0000256" key="4">
    <source>
        <dbReference type="ARBA" id="ARBA00023002"/>
    </source>
</evidence>
<dbReference type="Proteomes" id="UP001595823">
    <property type="component" value="Unassembled WGS sequence"/>
</dbReference>
<evidence type="ECO:0000259" key="6">
    <source>
        <dbReference type="Pfam" id="PF07992"/>
    </source>
</evidence>
<reference evidence="8" key="1">
    <citation type="journal article" date="2019" name="Int. J. Syst. Evol. Microbiol.">
        <title>The Global Catalogue of Microorganisms (GCM) 10K type strain sequencing project: providing services to taxonomists for standard genome sequencing and annotation.</title>
        <authorList>
            <consortium name="The Broad Institute Genomics Platform"/>
            <consortium name="The Broad Institute Genome Sequencing Center for Infectious Disease"/>
            <person name="Wu L."/>
            <person name="Ma J."/>
        </authorList>
    </citation>
    <scope>NUCLEOTIDE SEQUENCE [LARGE SCALE GENOMIC DNA]</scope>
    <source>
        <strain evidence="8">IBRC-M 10908</strain>
    </source>
</reference>
<evidence type="ECO:0000313" key="8">
    <source>
        <dbReference type="Proteomes" id="UP001595823"/>
    </source>
</evidence>
<dbReference type="InterPro" id="IPR036188">
    <property type="entry name" value="FAD/NAD-bd_sf"/>
</dbReference>
<dbReference type="InterPro" id="IPR045024">
    <property type="entry name" value="NDH-2"/>
</dbReference>